<evidence type="ECO:0000256" key="5">
    <source>
        <dbReference type="ARBA" id="ARBA00022741"/>
    </source>
</evidence>
<feature type="region of interest" description="Disordered" evidence="10">
    <location>
        <begin position="647"/>
        <end position="799"/>
    </location>
</feature>
<protein>
    <recommendedName>
        <fullName evidence="2">non-specific serine/threonine protein kinase</fullName>
        <ecNumber evidence="2">2.7.11.1</ecNumber>
    </recommendedName>
</protein>
<feature type="compositionally biased region" description="Gly residues" evidence="10">
    <location>
        <begin position="719"/>
        <end position="745"/>
    </location>
</feature>
<name>A0A1I8GPY6_9PLAT</name>
<feature type="compositionally biased region" description="Low complexity" evidence="10">
    <location>
        <begin position="746"/>
        <end position="758"/>
    </location>
</feature>
<keyword evidence="4" id="KW-0808">Transferase</keyword>
<evidence type="ECO:0000313" key="12">
    <source>
        <dbReference type="Proteomes" id="UP000095280"/>
    </source>
</evidence>
<dbReference type="GO" id="GO:0106310">
    <property type="term" value="F:protein serine kinase activity"/>
    <property type="evidence" value="ECO:0007669"/>
    <property type="project" value="RHEA"/>
</dbReference>
<dbReference type="WBParaSite" id="maker-uti_cns_0002696-snap-gene-0.3-mRNA-1">
    <property type="protein sequence ID" value="maker-uti_cns_0002696-snap-gene-0.3-mRNA-1"/>
    <property type="gene ID" value="maker-uti_cns_0002696-snap-gene-0.3"/>
</dbReference>
<dbReference type="PANTHER" id="PTHR24346:SF110">
    <property type="entry name" value="NON-SPECIFIC SERINE_THREONINE PROTEIN KINASE"/>
    <property type="match status" value="1"/>
</dbReference>
<dbReference type="InterPro" id="IPR049020">
    <property type="entry name" value="PRKAA1/2_AID"/>
</dbReference>
<evidence type="ECO:0000313" key="13">
    <source>
        <dbReference type="WBParaSite" id="maker-uti_cns_0002696-snap-gene-0.3-mRNA-1"/>
    </source>
</evidence>
<keyword evidence="6" id="KW-0418">Kinase</keyword>
<dbReference type="GO" id="GO:0005524">
    <property type="term" value="F:ATP binding"/>
    <property type="evidence" value="ECO:0007669"/>
    <property type="project" value="UniProtKB-KW"/>
</dbReference>
<dbReference type="AlphaFoldDB" id="A0A1I8GPY6"/>
<sequence>VVSTQQHPSRHIYGDGVRQWRRAFHYIVHNQLLSESSARRFFQQILSGVHYCHQRRIVHRDLKPENLLLDSEQRNVKIADFGLSNIIADGELLRTSCGSVNYAAPEVITGQLYVGPEVDVWSCGDPVHPALWLLALQRVRYWDSLSEDKAGQLCHARSRDRGGRGSDQLHTLRRSPSPGHHRGHSPRHPWFQTDLPAYLFPSDGAHQDLSIVDKLAVAEVATRCRVSERSVLAALLSDDPQSNQLAVAYQLVLDRRLADAAGPEQYRCIDSQHPTGSSAGSGFATAASKQHPERMQGGVPMSRNLEVATSSRGARAKWHLGLRGVYKALSENNFEWKVLNDFRLRVRRRLNSSEADLAPGSFAKMSLQLFMVEKDSSFLLDFRLVLPGNPKDREMSPASEAGRCGCLAALLALLSALCCQSVRCATFTVPTVNLCAVELPLPGATNATFKEVSGVTDYRICAVECAARGRLSCSVFQMLHPGDTVGSVTLSSGKCLLGSSCDLADKNNHNSNSNNDHNSNNNNYHNSDNNNDCCPQVLTAPAAVTTQTGSLVTHPIDATGCYKISAWGARGGSAGGSTVGGKGALASGYFRLDAGVTLAIIVGKVGSDKLGGGNDAAGGGGGTFVHVDGIDTSSALPLVAAGGGGGSGDSCDGIDGSSDQPGTSGGGDGAGAGGTDGNGGHARTSGKGNGGAGAGWRSAGDDGSGGKKGHGGKSFGSSWSGGDGEDAFGGYGGGGGGGGGGGSSGGVEAAASRAAAAAREMRRRRRRRQLRSDRGDERREDERSELGAERSSGGAAGWAVHRTAVSALTGRLDSRKRSWMFEFYNITSSP</sequence>
<dbReference type="EC" id="2.7.11.1" evidence="2"/>
<dbReference type="SUPFAM" id="SSF56112">
    <property type="entry name" value="Protein kinase-like (PK-like)"/>
    <property type="match status" value="1"/>
</dbReference>
<reference evidence="13" key="1">
    <citation type="submission" date="2016-11" db="UniProtKB">
        <authorList>
            <consortium name="WormBaseParasite"/>
        </authorList>
    </citation>
    <scope>IDENTIFICATION</scope>
</reference>
<dbReference type="InterPro" id="IPR008271">
    <property type="entry name" value="Ser/Thr_kinase_AS"/>
</dbReference>
<comment type="catalytic activity">
    <reaction evidence="9">
        <text>L-seryl-[protein] + ATP = O-phospho-L-seryl-[protein] + ADP + H(+)</text>
        <dbReference type="Rhea" id="RHEA:17989"/>
        <dbReference type="Rhea" id="RHEA-COMP:9863"/>
        <dbReference type="Rhea" id="RHEA-COMP:11604"/>
        <dbReference type="ChEBI" id="CHEBI:15378"/>
        <dbReference type="ChEBI" id="CHEBI:29999"/>
        <dbReference type="ChEBI" id="CHEBI:30616"/>
        <dbReference type="ChEBI" id="CHEBI:83421"/>
        <dbReference type="ChEBI" id="CHEBI:456216"/>
        <dbReference type="EC" id="2.7.11.1"/>
    </reaction>
</comment>
<evidence type="ECO:0000256" key="6">
    <source>
        <dbReference type="ARBA" id="ARBA00022777"/>
    </source>
</evidence>
<evidence type="ECO:0000256" key="8">
    <source>
        <dbReference type="ARBA" id="ARBA00047899"/>
    </source>
</evidence>
<dbReference type="SUPFAM" id="SSF103243">
    <property type="entry name" value="KA1-like"/>
    <property type="match status" value="1"/>
</dbReference>
<evidence type="ECO:0000256" key="2">
    <source>
        <dbReference type="ARBA" id="ARBA00012513"/>
    </source>
</evidence>
<keyword evidence="12" id="KW-1185">Reference proteome</keyword>
<evidence type="ECO:0000256" key="9">
    <source>
        <dbReference type="ARBA" id="ARBA00048679"/>
    </source>
</evidence>
<evidence type="ECO:0000256" key="4">
    <source>
        <dbReference type="ARBA" id="ARBA00022679"/>
    </source>
</evidence>
<evidence type="ECO:0000259" key="11">
    <source>
        <dbReference type="PROSITE" id="PS50011"/>
    </source>
</evidence>
<keyword evidence="5" id="KW-0547">Nucleotide-binding</keyword>
<keyword evidence="3" id="KW-0723">Serine/threonine-protein kinase</keyword>
<dbReference type="Gene3D" id="1.10.510.10">
    <property type="entry name" value="Transferase(Phosphotransferase) domain 1"/>
    <property type="match status" value="1"/>
</dbReference>
<feature type="domain" description="Protein kinase" evidence="11">
    <location>
        <begin position="1"/>
        <end position="253"/>
    </location>
</feature>
<organism evidence="12 13">
    <name type="scientific">Macrostomum lignano</name>
    <dbReference type="NCBI Taxonomy" id="282301"/>
    <lineage>
        <taxon>Eukaryota</taxon>
        <taxon>Metazoa</taxon>
        <taxon>Spiralia</taxon>
        <taxon>Lophotrochozoa</taxon>
        <taxon>Platyhelminthes</taxon>
        <taxon>Rhabditophora</taxon>
        <taxon>Macrostomorpha</taxon>
        <taxon>Macrostomida</taxon>
        <taxon>Macrostomidae</taxon>
        <taxon>Macrostomum</taxon>
    </lineage>
</organism>
<dbReference type="GO" id="GO:0035556">
    <property type="term" value="P:intracellular signal transduction"/>
    <property type="evidence" value="ECO:0007669"/>
    <property type="project" value="TreeGrafter"/>
</dbReference>
<dbReference type="Pfam" id="PF00069">
    <property type="entry name" value="Pkinase"/>
    <property type="match status" value="1"/>
</dbReference>
<feature type="compositionally biased region" description="Low complexity" evidence="10">
    <location>
        <begin position="275"/>
        <end position="288"/>
    </location>
</feature>
<dbReference type="InterPro" id="IPR000719">
    <property type="entry name" value="Prot_kinase_dom"/>
</dbReference>
<feature type="compositionally biased region" description="Low complexity" evidence="10">
    <location>
        <begin position="649"/>
        <end position="662"/>
    </location>
</feature>
<keyword evidence="7" id="KW-0067">ATP-binding</keyword>
<dbReference type="PROSITE" id="PS00108">
    <property type="entry name" value="PROTEIN_KINASE_ST"/>
    <property type="match status" value="1"/>
</dbReference>
<dbReference type="PROSITE" id="PS50011">
    <property type="entry name" value="PROTEIN_KINASE_DOM"/>
    <property type="match status" value="1"/>
</dbReference>
<dbReference type="Pfam" id="PF21147">
    <property type="entry name" value="AMPK_alpha_AID"/>
    <property type="match status" value="1"/>
</dbReference>
<dbReference type="Gene3D" id="1.10.8.10">
    <property type="entry name" value="DNA helicase RuvA subunit, C-terminal domain"/>
    <property type="match status" value="1"/>
</dbReference>
<feature type="compositionally biased region" description="Basic and acidic residues" evidence="10">
    <location>
        <begin position="770"/>
        <end position="788"/>
    </location>
</feature>
<feature type="compositionally biased region" description="Gly residues" evidence="10">
    <location>
        <begin position="663"/>
        <end position="680"/>
    </location>
</feature>
<evidence type="ECO:0000256" key="1">
    <source>
        <dbReference type="ARBA" id="ARBA00006234"/>
    </source>
</evidence>
<dbReference type="SMART" id="SM00220">
    <property type="entry name" value="S_TKc"/>
    <property type="match status" value="1"/>
</dbReference>
<proteinExistence type="inferred from homology"/>
<comment type="similarity">
    <text evidence="1">Belongs to the protein kinase superfamily. CAMK Ser/Thr protein kinase family. SNF1 subfamily.</text>
</comment>
<dbReference type="GO" id="GO:0004674">
    <property type="term" value="F:protein serine/threonine kinase activity"/>
    <property type="evidence" value="ECO:0007669"/>
    <property type="project" value="UniProtKB-KW"/>
</dbReference>
<feature type="region of interest" description="Disordered" evidence="10">
    <location>
        <begin position="270"/>
        <end position="298"/>
    </location>
</feature>
<dbReference type="GO" id="GO:0005737">
    <property type="term" value="C:cytoplasm"/>
    <property type="evidence" value="ECO:0007669"/>
    <property type="project" value="TreeGrafter"/>
</dbReference>
<dbReference type="Proteomes" id="UP000095280">
    <property type="component" value="Unplaced"/>
</dbReference>
<dbReference type="InterPro" id="IPR028375">
    <property type="entry name" value="KA1/Ssp2_C"/>
</dbReference>
<accession>A0A1I8GPY6</accession>
<evidence type="ECO:0000256" key="7">
    <source>
        <dbReference type="ARBA" id="ARBA00022840"/>
    </source>
</evidence>
<dbReference type="Gene3D" id="3.30.310.80">
    <property type="entry name" value="Kinase associated domain 1, KA1"/>
    <property type="match status" value="1"/>
</dbReference>
<evidence type="ECO:0000256" key="10">
    <source>
        <dbReference type="SAM" id="MobiDB-lite"/>
    </source>
</evidence>
<feature type="region of interest" description="Disordered" evidence="10">
    <location>
        <begin position="153"/>
        <end position="188"/>
    </location>
</feature>
<evidence type="ECO:0000256" key="3">
    <source>
        <dbReference type="ARBA" id="ARBA00022527"/>
    </source>
</evidence>
<dbReference type="InterPro" id="IPR011009">
    <property type="entry name" value="Kinase-like_dom_sf"/>
</dbReference>
<comment type="catalytic activity">
    <reaction evidence="8">
        <text>L-threonyl-[protein] + ATP = O-phospho-L-threonyl-[protein] + ADP + H(+)</text>
        <dbReference type="Rhea" id="RHEA:46608"/>
        <dbReference type="Rhea" id="RHEA-COMP:11060"/>
        <dbReference type="Rhea" id="RHEA-COMP:11605"/>
        <dbReference type="ChEBI" id="CHEBI:15378"/>
        <dbReference type="ChEBI" id="CHEBI:30013"/>
        <dbReference type="ChEBI" id="CHEBI:30616"/>
        <dbReference type="ChEBI" id="CHEBI:61977"/>
        <dbReference type="ChEBI" id="CHEBI:456216"/>
        <dbReference type="EC" id="2.7.11.1"/>
    </reaction>
</comment>
<dbReference type="PANTHER" id="PTHR24346">
    <property type="entry name" value="MAP/MICROTUBULE AFFINITY-REGULATING KINASE"/>
    <property type="match status" value="1"/>
</dbReference>